<gene>
    <name evidence="2" type="ORF">ENJ89_05110</name>
</gene>
<evidence type="ECO:0000256" key="1">
    <source>
        <dbReference type="SAM" id="Phobius"/>
    </source>
</evidence>
<dbReference type="EMBL" id="DROD01000350">
    <property type="protein sequence ID" value="HHJ52551.1"/>
    <property type="molecule type" value="Genomic_DNA"/>
</dbReference>
<proteinExistence type="predicted"/>
<dbReference type="Proteomes" id="UP000886124">
    <property type="component" value="Unassembled WGS sequence"/>
</dbReference>
<comment type="caution">
    <text evidence="2">The sequence shown here is derived from an EMBL/GenBank/DDBJ whole genome shotgun (WGS) entry which is preliminary data.</text>
</comment>
<protein>
    <submittedName>
        <fullName evidence="2">Uncharacterized protein</fullName>
    </submittedName>
</protein>
<name>A0A7V5PP74_CALAY</name>
<keyword evidence="1" id="KW-1133">Transmembrane helix</keyword>
<keyword evidence="1" id="KW-0472">Membrane</keyword>
<organism evidence="2">
    <name type="scientific">Caldithrix abyssi</name>
    <dbReference type="NCBI Taxonomy" id="187145"/>
    <lineage>
        <taxon>Bacteria</taxon>
        <taxon>Pseudomonadati</taxon>
        <taxon>Calditrichota</taxon>
        <taxon>Calditrichia</taxon>
        <taxon>Calditrichales</taxon>
        <taxon>Calditrichaceae</taxon>
        <taxon>Caldithrix</taxon>
    </lineage>
</organism>
<feature type="transmembrane region" description="Helical" evidence="1">
    <location>
        <begin position="12"/>
        <end position="31"/>
    </location>
</feature>
<keyword evidence="1" id="KW-0812">Transmembrane</keyword>
<dbReference type="AlphaFoldDB" id="A0A7V5PP74"/>
<evidence type="ECO:0000313" key="2">
    <source>
        <dbReference type="EMBL" id="HHJ52551.1"/>
    </source>
</evidence>
<sequence>MNFKQFLGSAALTFLVTLVTALVVTFLWNFFVHNAGRVDWETSFILAIIYGVVFPLSRSLEKK</sequence>
<reference evidence="2" key="1">
    <citation type="journal article" date="2020" name="mSystems">
        <title>Genome- and Community-Level Interaction Insights into Carbon Utilization and Element Cycling Functions of Hydrothermarchaeota in Hydrothermal Sediment.</title>
        <authorList>
            <person name="Zhou Z."/>
            <person name="Liu Y."/>
            <person name="Xu W."/>
            <person name="Pan J."/>
            <person name="Luo Z.H."/>
            <person name="Li M."/>
        </authorList>
    </citation>
    <scope>NUCLEOTIDE SEQUENCE [LARGE SCALE GENOMIC DNA]</scope>
    <source>
        <strain evidence="2">HyVt-527</strain>
    </source>
</reference>
<accession>A0A7V5PP74</accession>